<evidence type="ECO:0000313" key="3">
    <source>
        <dbReference type="Proteomes" id="UP001055247"/>
    </source>
</evidence>
<sequence>MRTGRSPRASPWCGEPSNANGAGLPAQPRALLPCPARRRAGRLDQAMRSRSFVSGMKIRPTTKVKSAITIGYQRP</sequence>
<gene>
    <name evidence="2" type="ORF">BHAOGJBA_2475</name>
</gene>
<dbReference type="AlphaFoldDB" id="A0AAV4ZMF9"/>
<feature type="region of interest" description="Disordered" evidence="1">
    <location>
        <begin position="1"/>
        <end position="29"/>
    </location>
</feature>
<reference evidence="2" key="2">
    <citation type="submission" date="2021-08" db="EMBL/GenBank/DDBJ databases">
        <authorList>
            <person name="Tani A."/>
            <person name="Ola A."/>
            <person name="Ogura Y."/>
            <person name="Katsura K."/>
            <person name="Hayashi T."/>
        </authorList>
    </citation>
    <scope>NUCLEOTIDE SEQUENCE</scope>
    <source>
        <strain evidence="2">DSM 16372</strain>
    </source>
</reference>
<name>A0AAV4ZMF9_9HYPH</name>
<accession>A0AAV4ZMF9</accession>
<keyword evidence="3" id="KW-1185">Reference proteome</keyword>
<proteinExistence type="predicted"/>
<organism evidence="2 3">
    <name type="scientific">Methylobacterium hispanicum</name>
    <dbReference type="NCBI Taxonomy" id="270350"/>
    <lineage>
        <taxon>Bacteria</taxon>
        <taxon>Pseudomonadati</taxon>
        <taxon>Pseudomonadota</taxon>
        <taxon>Alphaproteobacteria</taxon>
        <taxon>Hyphomicrobiales</taxon>
        <taxon>Methylobacteriaceae</taxon>
        <taxon>Methylobacterium</taxon>
    </lineage>
</organism>
<dbReference type="Proteomes" id="UP001055247">
    <property type="component" value="Unassembled WGS sequence"/>
</dbReference>
<reference evidence="2" key="1">
    <citation type="journal article" date="2016" name="Front. Microbiol.">
        <title>Genome Sequence of the Piezophilic, Mesophilic Sulfate-Reducing Bacterium Desulfovibrio indicus J2T.</title>
        <authorList>
            <person name="Cao J."/>
            <person name="Maignien L."/>
            <person name="Shao Z."/>
            <person name="Alain K."/>
            <person name="Jebbar M."/>
        </authorList>
    </citation>
    <scope>NUCLEOTIDE SEQUENCE</scope>
    <source>
        <strain evidence="2">DSM 16372</strain>
    </source>
</reference>
<evidence type="ECO:0000313" key="2">
    <source>
        <dbReference type="EMBL" id="GJD88950.1"/>
    </source>
</evidence>
<protein>
    <submittedName>
        <fullName evidence="2">Uncharacterized protein</fullName>
    </submittedName>
</protein>
<comment type="caution">
    <text evidence="2">The sequence shown here is derived from an EMBL/GenBank/DDBJ whole genome shotgun (WGS) entry which is preliminary data.</text>
</comment>
<dbReference type="EMBL" id="BPQO01000009">
    <property type="protein sequence ID" value="GJD88950.1"/>
    <property type="molecule type" value="Genomic_DNA"/>
</dbReference>
<evidence type="ECO:0000256" key="1">
    <source>
        <dbReference type="SAM" id="MobiDB-lite"/>
    </source>
</evidence>